<proteinExistence type="predicted"/>
<keyword evidence="2" id="KW-1185">Reference proteome</keyword>
<dbReference type="EMBL" id="JARIHO010000002">
    <property type="protein sequence ID" value="KAJ7366430.1"/>
    <property type="molecule type" value="Genomic_DNA"/>
</dbReference>
<comment type="caution">
    <text evidence="1">The sequence shown here is derived from an EMBL/GenBank/DDBJ whole genome shotgun (WGS) entry which is preliminary data.</text>
</comment>
<gene>
    <name evidence="1" type="ORF">DFH08DRAFT_909722</name>
</gene>
<evidence type="ECO:0000313" key="2">
    <source>
        <dbReference type="Proteomes" id="UP001218218"/>
    </source>
</evidence>
<accession>A0AAD7ARY2</accession>
<name>A0AAD7ARY2_9AGAR</name>
<dbReference type="AlphaFoldDB" id="A0AAD7ARY2"/>
<evidence type="ECO:0000313" key="1">
    <source>
        <dbReference type="EMBL" id="KAJ7366430.1"/>
    </source>
</evidence>
<organism evidence="1 2">
    <name type="scientific">Mycena albidolilacea</name>
    <dbReference type="NCBI Taxonomy" id="1033008"/>
    <lineage>
        <taxon>Eukaryota</taxon>
        <taxon>Fungi</taxon>
        <taxon>Dikarya</taxon>
        <taxon>Basidiomycota</taxon>
        <taxon>Agaricomycotina</taxon>
        <taxon>Agaricomycetes</taxon>
        <taxon>Agaricomycetidae</taxon>
        <taxon>Agaricales</taxon>
        <taxon>Marasmiineae</taxon>
        <taxon>Mycenaceae</taxon>
        <taxon>Mycena</taxon>
    </lineage>
</organism>
<protein>
    <submittedName>
        <fullName evidence="1">Uncharacterized protein</fullName>
    </submittedName>
</protein>
<dbReference type="Proteomes" id="UP001218218">
    <property type="component" value="Unassembled WGS sequence"/>
</dbReference>
<reference evidence="1" key="1">
    <citation type="submission" date="2023-03" db="EMBL/GenBank/DDBJ databases">
        <title>Massive genome expansion in bonnet fungi (Mycena s.s.) driven by repeated elements and novel gene families across ecological guilds.</title>
        <authorList>
            <consortium name="Lawrence Berkeley National Laboratory"/>
            <person name="Harder C.B."/>
            <person name="Miyauchi S."/>
            <person name="Viragh M."/>
            <person name="Kuo A."/>
            <person name="Thoen E."/>
            <person name="Andreopoulos B."/>
            <person name="Lu D."/>
            <person name="Skrede I."/>
            <person name="Drula E."/>
            <person name="Henrissat B."/>
            <person name="Morin E."/>
            <person name="Kohler A."/>
            <person name="Barry K."/>
            <person name="LaButti K."/>
            <person name="Morin E."/>
            <person name="Salamov A."/>
            <person name="Lipzen A."/>
            <person name="Mereny Z."/>
            <person name="Hegedus B."/>
            <person name="Baldrian P."/>
            <person name="Stursova M."/>
            <person name="Weitz H."/>
            <person name="Taylor A."/>
            <person name="Grigoriev I.V."/>
            <person name="Nagy L.G."/>
            <person name="Martin F."/>
            <person name="Kauserud H."/>
        </authorList>
    </citation>
    <scope>NUCLEOTIDE SEQUENCE</scope>
    <source>
        <strain evidence="1">CBHHK002</strain>
    </source>
</reference>
<sequence length="209" mass="24081">MCINSCTGYTGPFSQCDNCPYCSKSRYEPDHPPEVRIPCQWFSTFPLAPQLQALWWTPEGTNSLKYCQCCTAKIMEELARNNGICTSPYVDFFDGSDYPTAIQEGRISIDNMVLAFSIDGEQLYHNKVSECWIYIWIILGHAPSVHYKKNYVLPGRIIGRPGKPKNPESYVFPGFHHRDFGFGTQHSIMYSHLGHSLLWEQQMVQEWPR</sequence>